<dbReference type="Gene3D" id="3.30.1380.10">
    <property type="match status" value="1"/>
</dbReference>
<feature type="domain" description="D-alanyl-D-alanine carboxypeptidase-like core" evidence="2">
    <location>
        <begin position="120"/>
        <end position="248"/>
    </location>
</feature>
<dbReference type="SUPFAM" id="SSF55166">
    <property type="entry name" value="Hedgehog/DD-peptidase"/>
    <property type="match status" value="1"/>
</dbReference>
<dbReference type="RefSeq" id="WP_154308057.1">
    <property type="nucleotide sequence ID" value="NZ_WKKI01000023.1"/>
</dbReference>
<evidence type="ECO:0000259" key="2">
    <source>
        <dbReference type="Pfam" id="PF02557"/>
    </source>
</evidence>
<dbReference type="EMBL" id="WKKI01000023">
    <property type="protein sequence ID" value="MRX72898.1"/>
    <property type="molecule type" value="Genomic_DNA"/>
</dbReference>
<keyword evidence="3" id="KW-0378">Hydrolase</keyword>
<dbReference type="PANTHER" id="PTHR34385">
    <property type="entry name" value="D-ALANYL-D-ALANINE CARBOXYPEPTIDASE"/>
    <property type="match status" value="1"/>
</dbReference>
<dbReference type="PANTHER" id="PTHR34385:SF1">
    <property type="entry name" value="PEPTIDOGLYCAN L-ALANYL-D-GLUTAMATE ENDOPEPTIDASE CWLK"/>
    <property type="match status" value="1"/>
</dbReference>
<sequence length="272" mass="30591">MNKWIVCVLVTCISFGLAGCSGLKLPTDLSFFQKDDVPAKEPLTEGIEPKIEGQASENMLLEKEYFNEVVEADSKAVIQNPDNLLVLVNKEYALPPSYEPADLTAPNVPFSFGDADVPQRYLRKEAAEALEELFAAAEGEGVELFAVSGFRSYQRQEGIFTAETKHKGEEHALQAVALPGQSEHQTGLAMDVTSKSADLDITEYFGETPEGIWVQENAHLFGFIIRYPEDKQDITQYQYEPWHLRYVGVETAQLLHQHQLTLEEYFQQVKEI</sequence>
<gene>
    <name evidence="3" type="ORF">GJU40_12180</name>
</gene>
<organism evidence="3 4">
    <name type="scientific">Metabacillus lacus</name>
    <dbReference type="NCBI Taxonomy" id="1983721"/>
    <lineage>
        <taxon>Bacteria</taxon>
        <taxon>Bacillati</taxon>
        <taxon>Bacillota</taxon>
        <taxon>Bacilli</taxon>
        <taxon>Bacillales</taxon>
        <taxon>Bacillaceae</taxon>
        <taxon>Metabacillus</taxon>
    </lineage>
</organism>
<dbReference type="GO" id="GO:0004180">
    <property type="term" value="F:carboxypeptidase activity"/>
    <property type="evidence" value="ECO:0007669"/>
    <property type="project" value="UniProtKB-KW"/>
</dbReference>
<dbReference type="InterPro" id="IPR009045">
    <property type="entry name" value="Zn_M74/Hedgehog-like"/>
</dbReference>
<dbReference type="OrthoDB" id="9792074at2"/>
<protein>
    <submittedName>
        <fullName evidence="3">D-alanyl-D-alanine carboxypeptidase family protein</fullName>
    </submittedName>
</protein>
<reference evidence="3 4" key="1">
    <citation type="submission" date="2019-11" db="EMBL/GenBank/DDBJ databases">
        <title>Bacillus lacus genome.</title>
        <authorList>
            <person name="Allen C.J."/>
            <person name="Newman J.D."/>
        </authorList>
    </citation>
    <scope>NUCLEOTIDE SEQUENCE [LARGE SCALE GENOMIC DNA]</scope>
    <source>
        <strain evidence="3 4">KCTC 33946</strain>
    </source>
</reference>
<comment type="caution">
    <text evidence="3">The sequence shown here is derived from an EMBL/GenBank/DDBJ whole genome shotgun (WGS) entry which is preliminary data.</text>
</comment>
<dbReference type="GO" id="GO:0006508">
    <property type="term" value="P:proteolysis"/>
    <property type="evidence" value="ECO:0007669"/>
    <property type="project" value="InterPro"/>
</dbReference>
<dbReference type="InterPro" id="IPR052179">
    <property type="entry name" value="DD-CPase-like"/>
</dbReference>
<dbReference type="AlphaFoldDB" id="A0A7X2J1F2"/>
<name>A0A7X2J1F2_9BACI</name>
<evidence type="ECO:0000256" key="1">
    <source>
        <dbReference type="SAM" id="SignalP"/>
    </source>
</evidence>
<accession>A0A7X2J1F2</accession>
<keyword evidence="4" id="KW-1185">Reference proteome</keyword>
<feature type="chain" id="PRO_5038514159" evidence="1">
    <location>
        <begin position="19"/>
        <end position="272"/>
    </location>
</feature>
<dbReference type="PROSITE" id="PS51257">
    <property type="entry name" value="PROKAR_LIPOPROTEIN"/>
    <property type="match status" value="1"/>
</dbReference>
<dbReference type="Pfam" id="PF02557">
    <property type="entry name" value="VanY"/>
    <property type="match status" value="1"/>
</dbReference>
<evidence type="ECO:0000313" key="4">
    <source>
        <dbReference type="Proteomes" id="UP000448867"/>
    </source>
</evidence>
<proteinExistence type="predicted"/>
<dbReference type="InterPro" id="IPR058193">
    <property type="entry name" value="VanY/YodJ_core_dom"/>
</dbReference>
<feature type="signal peptide" evidence="1">
    <location>
        <begin position="1"/>
        <end position="18"/>
    </location>
</feature>
<keyword evidence="3" id="KW-0645">Protease</keyword>
<keyword evidence="1" id="KW-0732">Signal</keyword>
<dbReference type="InterPro" id="IPR003709">
    <property type="entry name" value="VanY-like_core_dom"/>
</dbReference>
<keyword evidence="3" id="KW-0121">Carboxypeptidase</keyword>
<dbReference type="CDD" id="cd14852">
    <property type="entry name" value="LD-carboxypeptidase"/>
    <property type="match status" value="1"/>
</dbReference>
<evidence type="ECO:0000313" key="3">
    <source>
        <dbReference type="EMBL" id="MRX72898.1"/>
    </source>
</evidence>
<dbReference type="Proteomes" id="UP000448867">
    <property type="component" value="Unassembled WGS sequence"/>
</dbReference>